<protein>
    <submittedName>
        <fullName evidence="2">Uncharacterized protein</fullName>
    </submittedName>
</protein>
<feature type="transmembrane region" description="Helical" evidence="1">
    <location>
        <begin position="62"/>
        <end position="80"/>
    </location>
</feature>
<keyword evidence="1" id="KW-0472">Membrane</keyword>
<dbReference type="VEuPathDB" id="VectorBase:HLOH_056717"/>
<reference evidence="2 3" key="1">
    <citation type="journal article" date="2020" name="Cell">
        <title>Large-Scale Comparative Analyses of Tick Genomes Elucidate Their Genetic Diversity and Vector Capacities.</title>
        <authorList>
            <consortium name="Tick Genome and Microbiome Consortium (TIGMIC)"/>
            <person name="Jia N."/>
            <person name="Wang J."/>
            <person name="Shi W."/>
            <person name="Du L."/>
            <person name="Sun Y."/>
            <person name="Zhan W."/>
            <person name="Jiang J.F."/>
            <person name="Wang Q."/>
            <person name="Zhang B."/>
            <person name="Ji P."/>
            <person name="Bell-Sakyi L."/>
            <person name="Cui X.M."/>
            <person name="Yuan T.T."/>
            <person name="Jiang B.G."/>
            <person name="Yang W.F."/>
            <person name="Lam T.T."/>
            <person name="Chang Q.C."/>
            <person name="Ding S.J."/>
            <person name="Wang X.J."/>
            <person name="Zhu J.G."/>
            <person name="Ruan X.D."/>
            <person name="Zhao L."/>
            <person name="Wei J.T."/>
            <person name="Ye R.Z."/>
            <person name="Que T.C."/>
            <person name="Du C.H."/>
            <person name="Zhou Y.H."/>
            <person name="Cheng J.X."/>
            <person name="Dai P.F."/>
            <person name="Guo W.B."/>
            <person name="Han X.H."/>
            <person name="Huang E.J."/>
            <person name="Li L.F."/>
            <person name="Wei W."/>
            <person name="Gao Y.C."/>
            <person name="Liu J.Z."/>
            <person name="Shao H.Z."/>
            <person name="Wang X."/>
            <person name="Wang C.C."/>
            <person name="Yang T.C."/>
            <person name="Huo Q.B."/>
            <person name="Li W."/>
            <person name="Chen H.Y."/>
            <person name="Chen S.E."/>
            <person name="Zhou L.G."/>
            <person name="Ni X.B."/>
            <person name="Tian J.H."/>
            <person name="Sheng Y."/>
            <person name="Liu T."/>
            <person name="Pan Y.S."/>
            <person name="Xia L.Y."/>
            <person name="Li J."/>
            <person name="Zhao F."/>
            <person name="Cao W.C."/>
        </authorList>
    </citation>
    <scope>NUCLEOTIDE SEQUENCE [LARGE SCALE GENOMIC DNA]</scope>
    <source>
        <strain evidence="2">HaeL-2018</strain>
    </source>
</reference>
<evidence type="ECO:0000256" key="1">
    <source>
        <dbReference type="SAM" id="Phobius"/>
    </source>
</evidence>
<comment type="caution">
    <text evidence="2">The sequence shown here is derived from an EMBL/GenBank/DDBJ whole genome shotgun (WGS) entry which is preliminary data.</text>
</comment>
<organism evidence="2 3">
    <name type="scientific">Haemaphysalis longicornis</name>
    <name type="common">Bush tick</name>
    <dbReference type="NCBI Taxonomy" id="44386"/>
    <lineage>
        <taxon>Eukaryota</taxon>
        <taxon>Metazoa</taxon>
        <taxon>Ecdysozoa</taxon>
        <taxon>Arthropoda</taxon>
        <taxon>Chelicerata</taxon>
        <taxon>Arachnida</taxon>
        <taxon>Acari</taxon>
        <taxon>Parasitiformes</taxon>
        <taxon>Ixodida</taxon>
        <taxon>Ixodoidea</taxon>
        <taxon>Ixodidae</taxon>
        <taxon>Haemaphysalinae</taxon>
        <taxon>Haemaphysalis</taxon>
    </lineage>
</organism>
<sequence length="173" mass="19590">MYYRYVDATVVLQQNNVCALHEALIAAHPAIYFTCEKEIDGELLFLDALVSRGRGVQLRQRFIASPAAAGLCYTLILITLRNTKELLCVLCCHGGMLCHQMSNDPHRNSKTLSLLCITVPRAFIDDTRRRMQKGYNQTTEMPTSFVSIPFVRMVSEDIRRALKPLDVRTVSQP</sequence>
<dbReference type="EMBL" id="JABSTR010000001">
    <property type="protein sequence ID" value="KAH9360473.1"/>
    <property type="molecule type" value="Genomic_DNA"/>
</dbReference>
<keyword evidence="1" id="KW-1133">Transmembrane helix</keyword>
<dbReference type="AlphaFoldDB" id="A0A9J6FDR3"/>
<proteinExistence type="predicted"/>
<dbReference type="Proteomes" id="UP000821853">
    <property type="component" value="Chromosome 1"/>
</dbReference>
<keyword evidence="3" id="KW-1185">Reference proteome</keyword>
<evidence type="ECO:0000313" key="2">
    <source>
        <dbReference type="EMBL" id="KAH9360473.1"/>
    </source>
</evidence>
<keyword evidence="1" id="KW-0812">Transmembrane</keyword>
<name>A0A9J6FDR3_HAELO</name>
<gene>
    <name evidence="2" type="ORF">HPB48_009664</name>
</gene>
<dbReference type="OrthoDB" id="10018421at2759"/>
<accession>A0A9J6FDR3</accession>
<evidence type="ECO:0000313" key="3">
    <source>
        <dbReference type="Proteomes" id="UP000821853"/>
    </source>
</evidence>